<dbReference type="Proteomes" id="UP001469553">
    <property type="component" value="Unassembled WGS sequence"/>
</dbReference>
<accession>A0ABV1A1Y1</accession>
<keyword evidence="2" id="KW-1185">Reference proteome</keyword>
<evidence type="ECO:0000313" key="1">
    <source>
        <dbReference type="EMBL" id="MEQ2312553.1"/>
    </source>
</evidence>
<protein>
    <recommendedName>
        <fullName evidence="3">Secreted protein</fullName>
    </recommendedName>
</protein>
<organism evidence="1 2">
    <name type="scientific">Ameca splendens</name>
    <dbReference type="NCBI Taxonomy" id="208324"/>
    <lineage>
        <taxon>Eukaryota</taxon>
        <taxon>Metazoa</taxon>
        <taxon>Chordata</taxon>
        <taxon>Craniata</taxon>
        <taxon>Vertebrata</taxon>
        <taxon>Euteleostomi</taxon>
        <taxon>Actinopterygii</taxon>
        <taxon>Neopterygii</taxon>
        <taxon>Teleostei</taxon>
        <taxon>Neoteleostei</taxon>
        <taxon>Acanthomorphata</taxon>
        <taxon>Ovalentaria</taxon>
        <taxon>Atherinomorphae</taxon>
        <taxon>Cyprinodontiformes</taxon>
        <taxon>Goodeidae</taxon>
        <taxon>Ameca</taxon>
    </lineage>
</organism>
<dbReference type="EMBL" id="JAHRIP010079373">
    <property type="protein sequence ID" value="MEQ2312553.1"/>
    <property type="molecule type" value="Genomic_DNA"/>
</dbReference>
<proteinExistence type="predicted"/>
<reference evidence="1 2" key="1">
    <citation type="submission" date="2021-06" db="EMBL/GenBank/DDBJ databases">
        <authorList>
            <person name="Palmer J.M."/>
        </authorList>
    </citation>
    <scope>NUCLEOTIDE SEQUENCE [LARGE SCALE GENOMIC DNA]</scope>
    <source>
        <strain evidence="1 2">AS_MEX2019</strain>
        <tissue evidence="1">Muscle</tissue>
    </source>
</reference>
<evidence type="ECO:0000313" key="2">
    <source>
        <dbReference type="Proteomes" id="UP001469553"/>
    </source>
</evidence>
<sequence>MFGFSKSPVVPASSALVLPLVPLSLHRWHGLQRYPHRASELHRGFESPWLHKYRCRLGPAAGLQTASSCVAGLQIACSVVADCLNSWSAGDSLRVVRQNSCPLRPPLSGVCFGFLLWASGIRP</sequence>
<name>A0ABV1A1Y1_9TELE</name>
<comment type="caution">
    <text evidence="1">The sequence shown here is derived from an EMBL/GenBank/DDBJ whole genome shotgun (WGS) entry which is preliminary data.</text>
</comment>
<gene>
    <name evidence="1" type="ORF">AMECASPLE_032214</name>
</gene>
<evidence type="ECO:0008006" key="3">
    <source>
        <dbReference type="Google" id="ProtNLM"/>
    </source>
</evidence>